<dbReference type="Proteomes" id="UP001190926">
    <property type="component" value="Unassembled WGS sequence"/>
</dbReference>
<dbReference type="PANTHER" id="PTHR33735:SF26">
    <property type="entry name" value="PTERIN-BINDING DOMAIN-CONTAINING PROTEIN"/>
    <property type="match status" value="1"/>
</dbReference>
<accession>A0AAD4IZ55</accession>
<gene>
    <name evidence="2" type="ORF">C2S53_019523</name>
</gene>
<feature type="region of interest" description="Disordered" evidence="1">
    <location>
        <begin position="181"/>
        <end position="212"/>
    </location>
</feature>
<dbReference type="PANTHER" id="PTHR33735">
    <property type="entry name" value="EXPRESSED PROTEIN"/>
    <property type="match status" value="1"/>
</dbReference>
<comment type="caution">
    <text evidence="2">The sequence shown here is derived from an EMBL/GenBank/DDBJ whole genome shotgun (WGS) entry which is preliminary data.</text>
</comment>
<name>A0AAD4IZ55_PERFH</name>
<evidence type="ECO:0000313" key="3">
    <source>
        <dbReference type="Proteomes" id="UP001190926"/>
    </source>
</evidence>
<reference evidence="2 3" key="1">
    <citation type="journal article" date="2021" name="Nat. Commun.">
        <title>Incipient diploidization of the medicinal plant Perilla within 10,000 years.</title>
        <authorList>
            <person name="Zhang Y."/>
            <person name="Shen Q."/>
            <person name="Leng L."/>
            <person name="Zhang D."/>
            <person name="Chen S."/>
            <person name="Shi Y."/>
            <person name="Ning Z."/>
            <person name="Chen S."/>
        </authorList>
    </citation>
    <scope>NUCLEOTIDE SEQUENCE [LARGE SCALE GENOMIC DNA]</scope>
    <source>
        <strain evidence="3">cv. PC099</strain>
    </source>
</reference>
<evidence type="ECO:0000313" key="2">
    <source>
        <dbReference type="EMBL" id="KAH6824137.1"/>
    </source>
</evidence>
<keyword evidence="3" id="KW-1185">Reference proteome</keyword>
<organism evidence="2 3">
    <name type="scientific">Perilla frutescens var. hirtella</name>
    <name type="common">Perilla citriodora</name>
    <name type="synonym">Perilla setoyensis</name>
    <dbReference type="NCBI Taxonomy" id="608512"/>
    <lineage>
        <taxon>Eukaryota</taxon>
        <taxon>Viridiplantae</taxon>
        <taxon>Streptophyta</taxon>
        <taxon>Embryophyta</taxon>
        <taxon>Tracheophyta</taxon>
        <taxon>Spermatophyta</taxon>
        <taxon>Magnoliopsida</taxon>
        <taxon>eudicotyledons</taxon>
        <taxon>Gunneridae</taxon>
        <taxon>Pentapetalae</taxon>
        <taxon>asterids</taxon>
        <taxon>lamiids</taxon>
        <taxon>Lamiales</taxon>
        <taxon>Lamiaceae</taxon>
        <taxon>Nepetoideae</taxon>
        <taxon>Elsholtzieae</taxon>
        <taxon>Perilla</taxon>
    </lineage>
</organism>
<proteinExistence type="predicted"/>
<dbReference type="EMBL" id="SDAM02000517">
    <property type="protein sequence ID" value="KAH6824137.1"/>
    <property type="molecule type" value="Genomic_DNA"/>
</dbReference>
<evidence type="ECO:0000256" key="1">
    <source>
        <dbReference type="SAM" id="MobiDB-lite"/>
    </source>
</evidence>
<sequence length="212" mass="23072">MSMKTRHFSADYSSTAFNHGKLSQKSQALLHNPPKSMPIFNSKHKLGFQHLRILHNHGNDDTRKFIVYSVEPGASPSGPPPNILSWVVAAAIAVVIPFISQKWGPLIKSKVESALQTAEDVAEAVEKVAGGVEKVAENIAENLPASGKLREAVDFVEKIAERTAKDAGAVDDFIDKVQEEEEKAKALAESRKDESEKPSGDSSKEEKTKDGN</sequence>
<dbReference type="AlphaFoldDB" id="A0AAD4IZ55"/>
<protein>
    <submittedName>
        <fullName evidence="2">Uncharacterized protein</fullName>
    </submittedName>
</protein>